<proteinExistence type="predicted"/>
<keyword evidence="2" id="KW-1185">Reference proteome</keyword>
<evidence type="ECO:0000313" key="1">
    <source>
        <dbReference type="EMBL" id="KAG4411511.1"/>
    </source>
</evidence>
<dbReference type="AlphaFoldDB" id="A0A8H7T1Y1"/>
<dbReference type="Proteomes" id="UP000664132">
    <property type="component" value="Unassembled WGS sequence"/>
</dbReference>
<comment type="caution">
    <text evidence="1">The sequence shown here is derived from an EMBL/GenBank/DDBJ whole genome shotgun (WGS) entry which is preliminary data.</text>
</comment>
<name>A0A8H7T1Y1_9HELO</name>
<organism evidence="1 2">
    <name type="scientific">Cadophora malorum</name>
    <dbReference type="NCBI Taxonomy" id="108018"/>
    <lineage>
        <taxon>Eukaryota</taxon>
        <taxon>Fungi</taxon>
        <taxon>Dikarya</taxon>
        <taxon>Ascomycota</taxon>
        <taxon>Pezizomycotina</taxon>
        <taxon>Leotiomycetes</taxon>
        <taxon>Helotiales</taxon>
        <taxon>Ploettnerulaceae</taxon>
        <taxon>Cadophora</taxon>
    </lineage>
</organism>
<reference evidence="1" key="1">
    <citation type="submission" date="2021-02" db="EMBL/GenBank/DDBJ databases">
        <title>Genome sequence Cadophora malorum strain M34.</title>
        <authorList>
            <person name="Stefanovic E."/>
            <person name="Vu D."/>
            <person name="Scully C."/>
            <person name="Dijksterhuis J."/>
            <person name="Roader J."/>
            <person name="Houbraken J."/>
        </authorList>
    </citation>
    <scope>NUCLEOTIDE SEQUENCE</scope>
    <source>
        <strain evidence="1">M34</strain>
    </source>
</reference>
<dbReference type="OrthoDB" id="10256055at2759"/>
<dbReference type="PANTHER" id="PTHR41677:SF1">
    <property type="entry name" value="FE2OG DIOXYGENASE DOMAIN-CONTAINING PROTEIN"/>
    <property type="match status" value="1"/>
</dbReference>
<protein>
    <submittedName>
        <fullName evidence="1">Uncharacterized protein</fullName>
    </submittedName>
</protein>
<evidence type="ECO:0000313" key="2">
    <source>
        <dbReference type="Proteomes" id="UP000664132"/>
    </source>
</evidence>
<sequence>MAEVVSAVTANLPTAIYAGVQYTPSPFNTALEPPKFDPEKHLVHNDHVNTLTMDDIGLPMTNGISPVAVSEPFPLFTSEAIDIMRAEVFTDEVMNNYSMTSDLIPMSVRGYATKHAPFTEAAWKHPKTLELISKIAGIDLVVAIDYEIANVNISLPAKIKEGSSSDGTIVDEVPVAGWHKDSYPFVCVLMMSDTAGMIGGETALRTGSGEIKLVRGPCKGSAVVLQGRYIEHQALRAYGSQERITSITSFRPKDPLVRDDTRLTTIRPISNLVDIYTQVEDYQLANLKARIDAELADMRRDKSNERYDCARFKSFTKEAIRILQHLDNEIVDPAFVKKGSVVDTIQAELTAGVDPGNA</sequence>
<dbReference type="EMBL" id="JAFJYH010000467">
    <property type="protein sequence ID" value="KAG4411511.1"/>
    <property type="molecule type" value="Genomic_DNA"/>
</dbReference>
<accession>A0A8H7T1Y1</accession>
<gene>
    <name evidence="1" type="ORF">IFR04_015356</name>
</gene>
<dbReference type="PANTHER" id="PTHR41677">
    <property type="entry name" value="YALI0B19030P"/>
    <property type="match status" value="1"/>
</dbReference>